<dbReference type="InterPro" id="IPR018488">
    <property type="entry name" value="cNMP-bd_CS"/>
</dbReference>
<proteinExistence type="inferred from homology"/>
<feature type="domain" description="Cyclic nucleotide-binding" evidence="8">
    <location>
        <begin position="289"/>
        <end position="387"/>
    </location>
</feature>
<dbReference type="SMART" id="SM00100">
    <property type="entry name" value="cNMP"/>
    <property type="match status" value="2"/>
</dbReference>
<dbReference type="PANTHER" id="PTHR11635:SF152">
    <property type="entry name" value="CAMP-DEPENDENT PROTEIN KINASE TYPE I REGULATORY SUBUNIT-RELATED"/>
    <property type="match status" value="1"/>
</dbReference>
<dbReference type="InterPro" id="IPR018490">
    <property type="entry name" value="cNMP-bd_dom_sf"/>
</dbReference>
<evidence type="ECO:0000259" key="8">
    <source>
        <dbReference type="PROSITE" id="PS50042"/>
    </source>
</evidence>
<dbReference type="InterPro" id="IPR014710">
    <property type="entry name" value="RmlC-like_jellyroll"/>
</dbReference>
<gene>
    <name evidence="9" type="ORF">SCF082_LOCUS32134</name>
</gene>
<keyword evidence="2" id="KW-0597">Phosphoprotein</keyword>
<keyword evidence="6" id="KW-0114">cAMP</keyword>
<protein>
    <submittedName>
        <fullName evidence="9">cAMP-dependent protein kinase regulatory subunit (PKA regulatory subunit)</fullName>
    </submittedName>
</protein>
<dbReference type="PIRSF" id="PIRSF000548">
    <property type="entry name" value="PK_regulatory"/>
    <property type="match status" value="1"/>
</dbReference>
<dbReference type="PROSITE" id="PS00888">
    <property type="entry name" value="CNMP_BINDING_1"/>
    <property type="match status" value="2"/>
</dbReference>
<feature type="domain" description="Cyclic nucleotide-binding" evidence="8">
    <location>
        <begin position="167"/>
        <end position="286"/>
    </location>
</feature>
<dbReference type="PROSITE" id="PS00889">
    <property type="entry name" value="CNMP_BINDING_2"/>
    <property type="match status" value="2"/>
</dbReference>
<dbReference type="PANTHER" id="PTHR11635">
    <property type="entry name" value="CAMP-DEPENDENT PROTEIN KINASE REGULATORY CHAIN"/>
    <property type="match status" value="1"/>
</dbReference>
<dbReference type="PROSITE" id="PS50042">
    <property type="entry name" value="CNMP_BINDING_3"/>
    <property type="match status" value="2"/>
</dbReference>
<evidence type="ECO:0000256" key="6">
    <source>
        <dbReference type="ARBA" id="ARBA00023149"/>
    </source>
</evidence>
<evidence type="ECO:0000256" key="2">
    <source>
        <dbReference type="ARBA" id="ARBA00022553"/>
    </source>
</evidence>
<reference evidence="9 10" key="1">
    <citation type="submission" date="2024-02" db="EMBL/GenBank/DDBJ databases">
        <authorList>
            <person name="Chen Y."/>
            <person name="Shah S."/>
            <person name="Dougan E. K."/>
            <person name="Thang M."/>
            <person name="Chan C."/>
        </authorList>
    </citation>
    <scope>NUCLEOTIDE SEQUENCE [LARGE SCALE GENOMIC DNA]</scope>
</reference>
<dbReference type="PRINTS" id="PR00103">
    <property type="entry name" value="CAMPKINASE"/>
</dbReference>
<dbReference type="InterPro" id="IPR000595">
    <property type="entry name" value="cNMP-bd_dom"/>
</dbReference>
<comment type="caution">
    <text evidence="9">The sequence shown here is derived from an EMBL/GenBank/DDBJ whole genome shotgun (WGS) entry which is preliminary data.</text>
</comment>
<evidence type="ECO:0000313" key="10">
    <source>
        <dbReference type="Proteomes" id="UP001642464"/>
    </source>
</evidence>
<dbReference type="SUPFAM" id="SSF51206">
    <property type="entry name" value="cAMP-binding domain-like"/>
    <property type="match status" value="2"/>
</dbReference>
<keyword evidence="5" id="KW-0547">Nucleotide-binding</keyword>
<evidence type="ECO:0000256" key="3">
    <source>
        <dbReference type="ARBA" id="ARBA00022566"/>
    </source>
</evidence>
<evidence type="ECO:0000256" key="4">
    <source>
        <dbReference type="ARBA" id="ARBA00022737"/>
    </source>
</evidence>
<feature type="region of interest" description="Disordered" evidence="7">
    <location>
        <begin position="53"/>
        <end position="72"/>
    </location>
</feature>
<dbReference type="Gene3D" id="2.60.120.10">
    <property type="entry name" value="Jelly Rolls"/>
    <property type="match status" value="2"/>
</dbReference>
<dbReference type="Pfam" id="PF00027">
    <property type="entry name" value="cNMP_binding"/>
    <property type="match status" value="2"/>
</dbReference>
<comment type="similarity">
    <text evidence="1">Belongs to the cAMP-dependent kinase regulatory chain family.</text>
</comment>
<keyword evidence="10" id="KW-1185">Reference proteome</keyword>
<dbReference type="CDD" id="cd22964">
    <property type="entry name" value="DD_CrRSP_unchar"/>
    <property type="match status" value="1"/>
</dbReference>
<evidence type="ECO:0000256" key="5">
    <source>
        <dbReference type="ARBA" id="ARBA00022741"/>
    </source>
</evidence>
<feature type="region of interest" description="Disordered" evidence="7">
    <location>
        <begin position="88"/>
        <end position="130"/>
    </location>
</feature>
<feature type="compositionally biased region" description="Acidic residues" evidence="7">
    <location>
        <begin position="98"/>
        <end position="113"/>
    </location>
</feature>
<keyword evidence="3" id="KW-0116">cAMP-binding</keyword>
<accession>A0ABP0NEK7</accession>
<organism evidence="9 10">
    <name type="scientific">Durusdinium trenchii</name>
    <dbReference type="NCBI Taxonomy" id="1381693"/>
    <lineage>
        <taxon>Eukaryota</taxon>
        <taxon>Sar</taxon>
        <taxon>Alveolata</taxon>
        <taxon>Dinophyceae</taxon>
        <taxon>Suessiales</taxon>
        <taxon>Symbiodiniaceae</taxon>
        <taxon>Durusdinium</taxon>
    </lineage>
</organism>
<evidence type="ECO:0000256" key="1">
    <source>
        <dbReference type="ARBA" id="ARBA00005753"/>
    </source>
</evidence>
<sequence>MDGLQALKVSEDKKKYIMEMLHPVLEEMVAETIHKMPKDPVPFMLDWLEKKKATEEDKQLSPEEKDRLTKENEDLLIKVNKLKGQVQEAAKMASEAQVNEEEEEEEDDEDDEPPPGWERDQPNKARTSVSAEAYGEWNAKKAFVPPVIVKTEEQKDRLKACLTKSFLFSELDANDLSIVIAAMKEVHTKENERIINQGDSGDFLFVIESGTLDCLIKMGDSEKLVKKCEPGDVFGELALLYNCPRAASVLSKEACTLWQLDRDTFNHIVKEAAEKKRARYDSFLSKVPLLSSMDAYERSQLADALKVETFKEGDKIIGEGEPGDKFYIIEDGSATATKGGTEVMSYSAGDYFGELALINNKPRAATVTSKGEAKLLSIDSRSFKRLINVNDLMAKSSKYK</sequence>
<dbReference type="Proteomes" id="UP001642464">
    <property type="component" value="Unassembled WGS sequence"/>
</dbReference>
<dbReference type="EMBL" id="CAXAMM010027668">
    <property type="protein sequence ID" value="CAK9061307.1"/>
    <property type="molecule type" value="Genomic_DNA"/>
</dbReference>
<dbReference type="CDD" id="cd00038">
    <property type="entry name" value="CAP_ED"/>
    <property type="match status" value="2"/>
</dbReference>
<evidence type="ECO:0000313" key="9">
    <source>
        <dbReference type="EMBL" id="CAK9061307.1"/>
    </source>
</evidence>
<name>A0ABP0NEK7_9DINO</name>
<dbReference type="InterPro" id="IPR012198">
    <property type="entry name" value="cAMP_dep_PK_reg_su"/>
</dbReference>
<keyword evidence="4" id="KW-0677">Repeat</keyword>
<dbReference type="InterPro" id="IPR050503">
    <property type="entry name" value="cAMP-dep_PK_reg_su-like"/>
</dbReference>
<evidence type="ECO:0000256" key="7">
    <source>
        <dbReference type="SAM" id="MobiDB-lite"/>
    </source>
</evidence>